<evidence type="ECO:0000313" key="5">
    <source>
        <dbReference type="Proteomes" id="UP000093355"/>
    </source>
</evidence>
<dbReference type="Pfam" id="PF11181">
    <property type="entry name" value="YflT"/>
    <property type="match status" value="1"/>
</dbReference>
<evidence type="ECO:0000256" key="2">
    <source>
        <dbReference type="SAM" id="Phobius"/>
    </source>
</evidence>
<feature type="transmembrane region" description="Helical" evidence="2">
    <location>
        <begin position="94"/>
        <end position="118"/>
    </location>
</feature>
<dbReference type="RefSeq" id="WP_067022719.1">
    <property type="nucleotide sequence ID" value="NZ_CP038256.1"/>
</dbReference>
<reference evidence="4 5" key="1">
    <citation type="submission" date="2016-05" db="EMBL/GenBank/DDBJ databases">
        <authorList>
            <person name="Lavstsen T."/>
            <person name="Jespersen J.S."/>
        </authorList>
    </citation>
    <scope>NUCLEOTIDE SEQUENCE [LARGE SCALE GENOMIC DNA]</scope>
    <source>
        <strain evidence="4 5">YLB-01</strain>
    </source>
</reference>
<evidence type="ECO:0000313" key="4">
    <source>
        <dbReference type="EMBL" id="OCG75559.1"/>
    </source>
</evidence>
<dbReference type="AlphaFoldDB" id="A0A1B9NG28"/>
<dbReference type="EMBL" id="LXMD01000012">
    <property type="protein sequence ID" value="OCG75559.1"/>
    <property type="molecule type" value="Genomic_DNA"/>
</dbReference>
<sequence length="240" mass="25098">MSMMGGAGRTPQNVGETIARYGDYEGAQKAVSKLIEADIPAREISIVWAGLKAVEMVTGRMGWARAAWSGALNGAFLGLMFGAVFTLLSPSLEITVLMGCLLVGVAIGMIMQLLGYALTRRRRDYTSITAPIADHYEIAVSGTHVSSARRILGGGDGSGPAAPTAPAAPTVAPADLEPPRYGIRIQDQRPAAPEPQWAPVAEDPAPSAPAADAEIPPVTRPDEDRDDRDDDQPPAPTGSA</sequence>
<dbReference type="Proteomes" id="UP000093355">
    <property type="component" value="Unassembled WGS sequence"/>
</dbReference>
<feature type="region of interest" description="Disordered" evidence="1">
    <location>
        <begin position="150"/>
        <end position="240"/>
    </location>
</feature>
<evidence type="ECO:0000259" key="3">
    <source>
        <dbReference type="Pfam" id="PF11181"/>
    </source>
</evidence>
<feature type="domain" description="General stress protein 17M-like" evidence="3">
    <location>
        <begin position="17"/>
        <end position="91"/>
    </location>
</feature>
<organism evidence="4 5">
    <name type="scientific">Microbacterium sediminis</name>
    <dbReference type="NCBI Taxonomy" id="904291"/>
    <lineage>
        <taxon>Bacteria</taxon>
        <taxon>Bacillati</taxon>
        <taxon>Actinomycetota</taxon>
        <taxon>Actinomycetes</taxon>
        <taxon>Micrococcales</taxon>
        <taxon>Microbacteriaceae</taxon>
        <taxon>Microbacterium</taxon>
    </lineage>
</organism>
<feature type="compositionally biased region" description="Low complexity" evidence="1">
    <location>
        <begin position="198"/>
        <end position="217"/>
    </location>
</feature>
<protein>
    <recommendedName>
        <fullName evidence="3">General stress protein 17M-like domain-containing protein</fullName>
    </recommendedName>
</protein>
<name>A0A1B9NG28_9MICO</name>
<keyword evidence="2" id="KW-1133">Transmembrane helix</keyword>
<feature type="compositionally biased region" description="Low complexity" evidence="1">
    <location>
        <begin position="160"/>
        <end position="174"/>
    </location>
</feature>
<keyword evidence="5" id="KW-1185">Reference proteome</keyword>
<comment type="caution">
    <text evidence="4">The sequence shown here is derived from an EMBL/GenBank/DDBJ whole genome shotgun (WGS) entry which is preliminary data.</text>
</comment>
<gene>
    <name evidence="4" type="ORF">A7J15_00390</name>
</gene>
<keyword evidence="2" id="KW-0812">Transmembrane</keyword>
<accession>A0A1B9NG28</accession>
<dbReference type="InterPro" id="IPR025889">
    <property type="entry name" value="GSP17M-like_dom"/>
</dbReference>
<keyword evidence="2" id="KW-0472">Membrane</keyword>
<feature type="transmembrane region" description="Helical" evidence="2">
    <location>
        <begin position="66"/>
        <end position="88"/>
    </location>
</feature>
<proteinExistence type="predicted"/>
<dbReference type="STRING" id="904291.A7J15_00390"/>
<evidence type="ECO:0000256" key="1">
    <source>
        <dbReference type="SAM" id="MobiDB-lite"/>
    </source>
</evidence>